<dbReference type="RefSeq" id="WP_047940259.1">
    <property type="nucleotide sequence ID" value="NZ_JARTLH010000066.1"/>
</dbReference>
<dbReference type="Proteomes" id="UP000036045">
    <property type="component" value="Unassembled WGS sequence"/>
</dbReference>
<dbReference type="InterPro" id="IPR024775">
    <property type="entry name" value="DinB-like"/>
</dbReference>
<reference evidence="2 3" key="1">
    <citation type="submission" date="2015-05" db="EMBL/GenBank/DDBJ databases">
        <title>Whole genome sequence and identification of bacterial endophytes from Costus igneus.</title>
        <authorList>
            <person name="Lee Y.P."/>
            <person name="Gan H.M."/>
            <person name="Eng W."/>
            <person name="Wheatley M.S."/>
            <person name="Caraballo A."/>
            <person name="Polter S."/>
            <person name="Savka M.A."/>
            <person name="Hudson A.O."/>
        </authorList>
    </citation>
    <scope>NUCLEOTIDE SEQUENCE [LARGE SCALE GENOMIC DNA]</scope>
    <source>
        <strain evidence="2 3">RIT379</strain>
    </source>
</reference>
<dbReference type="OrthoDB" id="2964295at2"/>
<organism evidence="2 3">
    <name type="scientific">Niallia circulans</name>
    <name type="common">Bacillus circulans</name>
    <dbReference type="NCBI Taxonomy" id="1397"/>
    <lineage>
        <taxon>Bacteria</taxon>
        <taxon>Bacillati</taxon>
        <taxon>Bacillota</taxon>
        <taxon>Bacilli</taxon>
        <taxon>Bacillales</taxon>
        <taxon>Bacillaceae</taxon>
        <taxon>Niallia</taxon>
    </lineage>
</organism>
<name>A0A0J1LHL4_NIACI</name>
<sequence>MLKQKLEILEHQQKFIGFIQKLENFNENLLRKPIGEGKWSVIEIIGHFYAWDEFVFQYRIPYLLSAKDLPKGSKADDLNSQSALIARTEDIESTFKKCIHIRYELINQLSNISDDNWLIELQINQSKLTLYEYLKGLMEHDLHHFKQIKSALKLHDY</sequence>
<proteinExistence type="predicted"/>
<comment type="caution">
    <text evidence="2">The sequence shown here is derived from an EMBL/GenBank/DDBJ whole genome shotgun (WGS) entry which is preliminary data.</text>
</comment>
<dbReference type="InterPro" id="IPR034660">
    <property type="entry name" value="DinB/YfiT-like"/>
</dbReference>
<dbReference type="AlphaFoldDB" id="A0A0J1LHL4"/>
<accession>A0A0J1LHL4</accession>
<dbReference type="Gene3D" id="1.20.120.450">
    <property type="entry name" value="dinb family like domain"/>
    <property type="match status" value="1"/>
</dbReference>
<gene>
    <name evidence="2" type="ORF">ABW02_02185</name>
</gene>
<evidence type="ECO:0000313" key="2">
    <source>
        <dbReference type="EMBL" id="KLV28565.1"/>
    </source>
</evidence>
<dbReference type="PATRIC" id="fig|1397.4.peg.488"/>
<dbReference type="EMBL" id="LDPH01000001">
    <property type="protein sequence ID" value="KLV28565.1"/>
    <property type="molecule type" value="Genomic_DNA"/>
</dbReference>
<evidence type="ECO:0000259" key="1">
    <source>
        <dbReference type="Pfam" id="PF12867"/>
    </source>
</evidence>
<protein>
    <recommendedName>
        <fullName evidence="1">DinB-like domain-containing protein</fullName>
    </recommendedName>
</protein>
<keyword evidence="3" id="KW-1185">Reference proteome</keyword>
<evidence type="ECO:0000313" key="3">
    <source>
        <dbReference type="Proteomes" id="UP000036045"/>
    </source>
</evidence>
<dbReference type="Pfam" id="PF12867">
    <property type="entry name" value="DinB_2"/>
    <property type="match status" value="1"/>
</dbReference>
<feature type="domain" description="DinB-like" evidence="1">
    <location>
        <begin position="22"/>
        <end position="148"/>
    </location>
</feature>
<dbReference type="SUPFAM" id="SSF109854">
    <property type="entry name" value="DinB/YfiT-like putative metalloenzymes"/>
    <property type="match status" value="1"/>
</dbReference>